<sequence length="249" mass="27184">MSERTANLPVARIPRERVREWRRWQTTDLAVPQAPRATPEQLAAERARREAARRESELDALREAARQAGHADGHAQGLAQGLAEGRAQGQAEGRTTALAAVREEEQARMAERVAALDTLLTNCERDIARLAADTAPALTQLALAVARRIVAEELRVRPEAILSVVEAALQDAPADTRVRIHVHPDDAAILHAHMQSRLDEHGWRAVPDSAVTRGGCRLLTSYGEIDASLQTRWSHIAADLGSTAPWTAS</sequence>
<comment type="function">
    <text evidence="1">Needed for flagellar regrowth and assembly.</text>
</comment>
<dbReference type="GO" id="GO:0015031">
    <property type="term" value="P:protein transport"/>
    <property type="evidence" value="ECO:0007669"/>
    <property type="project" value="UniProtKB-KW"/>
</dbReference>
<dbReference type="EMBL" id="VLTJ01000020">
    <property type="protein sequence ID" value="TSH95661.1"/>
    <property type="molecule type" value="Genomic_DNA"/>
</dbReference>
<evidence type="ECO:0000256" key="6">
    <source>
        <dbReference type="ARBA" id="ARBA00022490"/>
    </source>
</evidence>
<dbReference type="GO" id="GO:0005829">
    <property type="term" value="C:cytosol"/>
    <property type="evidence" value="ECO:0007669"/>
    <property type="project" value="TreeGrafter"/>
</dbReference>
<gene>
    <name evidence="12" type="ORF">FOZ76_09685</name>
</gene>
<dbReference type="AlphaFoldDB" id="A0A556ARS9"/>
<name>A0A556ARS9_9BURK</name>
<keyword evidence="5" id="KW-0813">Transport</keyword>
<dbReference type="InterPro" id="IPR018035">
    <property type="entry name" value="Flagellar_FliH/T3SS_HrpE"/>
</dbReference>
<keyword evidence="12" id="KW-0969">Cilium</keyword>
<dbReference type="GO" id="GO:0003774">
    <property type="term" value="F:cytoskeletal motor activity"/>
    <property type="evidence" value="ECO:0007669"/>
    <property type="project" value="InterPro"/>
</dbReference>
<proteinExistence type="inferred from homology"/>
<evidence type="ECO:0000256" key="4">
    <source>
        <dbReference type="ARBA" id="ARBA00016507"/>
    </source>
</evidence>
<keyword evidence="8" id="KW-0653">Protein transport</keyword>
<dbReference type="OrthoDB" id="5296952at2"/>
<feature type="region of interest" description="Disordered" evidence="10">
    <location>
        <begin position="29"/>
        <end position="95"/>
    </location>
</feature>
<dbReference type="GO" id="GO:0071973">
    <property type="term" value="P:bacterial-type flagellum-dependent cell motility"/>
    <property type="evidence" value="ECO:0007669"/>
    <property type="project" value="InterPro"/>
</dbReference>
<keyword evidence="7" id="KW-1005">Bacterial flagellum biogenesis</keyword>
<feature type="compositionally biased region" description="Basic and acidic residues" evidence="10">
    <location>
        <begin position="43"/>
        <end position="73"/>
    </location>
</feature>
<dbReference type="Pfam" id="PF02108">
    <property type="entry name" value="FliH"/>
    <property type="match status" value="1"/>
</dbReference>
<keyword evidence="9" id="KW-1006">Bacterial flagellum protein export</keyword>
<evidence type="ECO:0000256" key="9">
    <source>
        <dbReference type="ARBA" id="ARBA00023225"/>
    </source>
</evidence>
<comment type="caution">
    <text evidence="12">The sequence shown here is derived from an EMBL/GenBank/DDBJ whole genome shotgun (WGS) entry which is preliminary data.</text>
</comment>
<evidence type="ECO:0000256" key="3">
    <source>
        <dbReference type="ARBA" id="ARBA00006602"/>
    </source>
</evidence>
<comment type="subcellular location">
    <subcellularLocation>
        <location evidence="2">Cytoplasm</location>
    </subcellularLocation>
</comment>
<keyword evidence="13" id="KW-1185">Reference proteome</keyword>
<dbReference type="GO" id="GO:0009288">
    <property type="term" value="C:bacterial-type flagellum"/>
    <property type="evidence" value="ECO:0007669"/>
    <property type="project" value="InterPro"/>
</dbReference>
<keyword evidence="6" id="KW-0963">Cytoplasm</keyword>
<evidence type="ECO:0000256" key="10">
    <source>
        <dbReference type="SAM" id="MobiDB-lite"/>
    </source>
</evidence>
<dbReference type="InterPro" id="IPR000563">
    <property type="entry name" value="Flag_FliH"/>
</dbReference>
<evidence type="ECO:0000256" key="7">
    <source>
        <dbReference type="ARBA" id="ARBA00022795"/>
    </source>
</evidence>
<evidence type="ECO:0000313" key="12">
    <source>
        <dbReference type="EMBL" id="TSH95661.1"/>
    </source>
</evidence>
<evidence type="ECO:0000313" key="13">
    <source>
        <dbReference type="Proteomes" id="UP000318405"/>
    </source>
</evidence>
<keyword evidence="12" id="KW-0966">Cell projection</keyword>
<evidence type="ECO:0000256" key="2">
    <source>
        <dbReference type="ARBA" id="ARBA00004496"/>
    </source>
</evidence>
<dbReference type="InterPro" id="IPR051472">
    <property type="entry name" value="T3SS_Stator/FliH"/>
</dbReference>
<organism evidence="12 13">
    <name type="scientific">Verticiella sediminum</name>
    <dbReference type="NCBI Taxonomy" id="1247510"/>
    <lineage>
        <taxon>Bacteria</taxon>
        <taxon>Pseudomonadati</taxon>
        <taxon>Pseudomonadota</taxon>
        <taxon>Betaproteobacteria</taxon>
        <taxon>Burkholderiales</taxon>
        <taxon>Alcaligenaceae</taxon>
        <taxon>Verticiella</taxon>
    </lineage>
</organism>
<dbReference type="PANTHER" id="PTHR34982:SF1">
    <property type="entry name" value="FLAGELLAR ASSEMBLY PROTEIN FLIH"/>
    <property type="match status" value="1"/>
</dbReference>
<dbReference type="RefSeq" id="WP_143947950.1">
    <property type="nucleotide sequence ID" value="NZ_BAABMB010000002.1"/>
</dbReference>
<dbReference type="PRINTS" id="PR01003">
    <property type="entry name" value="FLGFLIH"/>
</dbReference>
<accession>A0A556ARS9</accession>
<evidence type="ECO:0000256" key="8">
    <source>
        <dbReference type="ARBA" id="ARBA00022927"/>
    </source>
</evidence>
<keyword evidence="12" id="KW-0282">Flagellum</keyword>
<dbReference type="GO" id="GO:0044781">
    <property type="term" value="P:bacterial-type flagellum organization"/>
    <property type="evidence" value="ECO:0007669"/>
    <property type="project" value="UniProtKB-KW"/>
</dbReference>
<evidence type="ECO:0000256" key="5">
    <source>
        <dbReference type="ARBA" id="ARBA00022448"/>
    </source>
</evidence>
<protein>
    <recommendedName>
        <fullName evidence="4">Flagellar assembly protein FliH</fullName>
    </recommendedName>
</protein>
<reference evidence="12 13" key="1">
    <citation type="submission" date="2019-07" db="EMBL/GenBank/DDBJ databases">
        <title>Qingshengfaniella alkalisoli gen. nov., sp. nov., isolated from saline soil.</title>
        <authorList>
            <person name="Xu L."/>
            <person name="Huang X.-X."/>
            <person name="Sun J.-Q."/>
        </authorList>
    </citation>
    <scope>NUCLEOTIDE SEQUENCE [LARGE SCALE GENOMIC DNA]</scope>
    <source>
        <strain evidence="12 13">DSM 27279</strain>
    </source>
</reference>
<dbReference type="Proteomes" id="UP000318405">
    <property type="component" value="Unassembled WGS sequence"/>
</dbReference>
<feature type="domain" description="Flagellar assembly protein FliH/Type III secretion system HrpE" evidence="11">
    <location>
        <begin position="112"/>
        <end position="235"/>
    </location>
</feature>
<comment type="similarity">
    <text evidence="3">Belongs to the FliH family.</text>
</comment>
<evidence type="ECO:0000259" key="11">
    <source>
        <dbReference type="Pfam" id="PF02108"/>
    </source>
</evidence>
<evidence type="ECO:0000256" key="1">
    <source>
        <dbReference type="ARBA" id="ARBA00003041"/>
    </source>
</evidence>
<dbReference type="PANTHER" id="PTHR34982">
    <property type="entry name" value="YOP PROTEINS TRANSLOCATION PROTEIN L"/>
    <property type="match status" value="1"/>
</dbReference>